<evidence type="ECO:0000313" key="2">
    <source>
        <dbReference type="EMBL" id="PFG74852.1"/>
    </source>
</evidence>
<evidence type="ECO:0000313" key="3">
    <source>
        <dbReference type="Proteomes" id="UP000223071"/>
    </source>
</evidence>
<protein>
    <recommendedName>
        <fullName evidence="1">DUF6504 domain-containing protein</fullName>
    </recommendedName>
</protein>
<accession>A0A2A9HI75</accession>
<proteinExistence type="predicted"/>
<reference evidence="2 3" key="1">
    <citation type="submission" date="2017-09" db="EMBL/GenBank/DDBJ databases">
        <title>Sequencing the genomes of two abundant thermophiles in Great Basin hot springs: Thermocrinis jamiesonii and novel Chloroflexi Thermoflexus hugenholtzii.</title>
        <authorList>
            <person name="Hedlund B."/>
        </authorList>
    </citation>
    <scope>NUCLEOTIDE SEQUENCE [LARGE SCALE GENOMIC DNA]</scope>
    <source>
        <strain evidence="2 3">G233</strain>
    </source>
</reference>
<organism evidence="2 3">
    <name type="scientific">Tepidiforma thermophila (strain KCTC 52669 / CGMCC 1.13589 / G233)</name>
    <dbReference type="NCBI Taxonomy" id="2761530"/>
    <lineage>
        <taxon>Bacteria</taxon>
        <taxon>Bacillati</taxon>
        <taxon>Chloroflexota</taxon>
        <taxon>Tepidiformia</taxon>
        <taxon>Tepidiformales</taxon>
        <taxon>Tepidiformaceae</taxon>
        <taxon>Tepidiforma</taxon>
    </lineage>
</organism>
<comment type="caution">
    <text evidence="2">The sequence shown here is derived from an EMBL/GenBank/DDBJ whole genome shotgun (WGS) entry which is preliminary data.</text>
</comment>
<gene>
    <name evidence="2" type="ORF">A9A59_2098</name>
</gene>
<dbReference type="AlphaFoldDB" id="A0A2A9HI75"/>
<dbReference type="Proteomes" id="UP000223071">
    <property type="component" value="Unassembled WGS sequence"/>
</dbReference>
<dbReference type="Pfam" id="PF20114">
    <property type="entry name" value="DUF6504"/>
    <property type="match status" value="1"/>
</dbReference>
<dbReference type="InterPro" id="IPR045443">
    <property type="entry name" value="DUF6504"/>
</dbReference>
<sequence length="111" mass="12517">MVTDPGAPGGARGLRFLNRPRGLAVEADAAGEPRAIAWRGRFRRVAAIHDRWRIDDEWWREEIARVYFEVELEGGRRLTVFHDLVAGGWFLQPYRPPAATGEPPGGGARRR</sequence>
<keyword evidence="3" id="KW-1185">Reference proteome</keyword>
<name>A0A2A9HI75_TEPT2</name>
<evidence type="ECO:0000259" key="1">
    <source>
        <dbReference type="Pfam" id="PF20114"/>
    </source>
</evidence>
<feature type="domain" description="DUF6504" evidence="1">
    <location>
        <begin position="25"/>
        <end position="83"/>
    </location>
</feature>
<dbReference type="EMBL" id="PDJQ01000001">
    <property type="protein sequence ID" value="PFG74852.1"/>
    <property type="molecule type" value="Genomic_DNA"/>
</dbReference>